<organism evidence="3 4">
    <name type="scientific">Astatotilapia calliptera</name>
    <name type="common">Eastern happy</name>
    <name type="synonym">Chromis callipterus</name>
    <dbReference type="NCBI Taxonomy" id="8154"/>
    <lineage>
        <taxon>Eukaryota</taxon>
        <taxon>Metazoa</taxon>
        <taxon>Chordata</taxon>
        <taxon>Craniata</taxon>
        <taxon>Vertebrata</taxon>
        <taxon>Euteleostomi</taxon>
        <taxon>Actinopterygii</taxon>
        <taxon>Neopterygii</taxon>
        <taxon>Teleostei</taxon>
        <taxon>Neoteleostei</taxon>
        <taxon>Acanthomorphata</taxon>
        <taxon>Ovalentaria</taxon>
        <taxon>Cichlomorphae</taxon>
        <taxon>Cichliformes</taxon>
        <taxon>Cichlidae</taxon>
        <taxon>African cichlids</taxon>
        <taxon>Pseudocrenilabrinae</taxon>
        <taxon>Haplochromini</taxon>
        <taxon>Astatotilapia</taxon>
    </lineage>
</organism>
<dbReference type="AlphaFoldDB" id="A0AAX7TIZ2"/>
<reference evidence="3" key="4">
    <citation type="submission" date="2025-09" db="UniProtKB">
        <authorList>
            <consortium name="Ensembl"/>
        </authorList>
    </citation>
    <scope>IDENTIFICATION</scope>
</reference>
<dbReference type="Proteomes" id="UP000265100">
    <property type="component" value="Chromosome 1"/>
</dbReference>
<dbReference type="GO" id="GO:0000813">
    <property type="term" value="C:ESCRT I complex"/>
    <property type="evidence" value="ECO:0007669"/>
    <property type="project" value="InterPro"/>
</dbReference>
<dbReference type="Ensembl" id="ENSACLT00000052872.1">
    <property type="protein sequence ID" value="ENSACLP00000053821.1"/>
    <property type="gene ID" value="ENSACLG00000010255.2"/>
</dbReference>
<reference evidence="3" key="3">
    <citation type="submission" date="2025-08" db="UniProtKB">
        <authorList>
            <consortium name="Ensembl"/>
        </authorList>
    </citation>
    <scope>IDENTIFICATION</scope>
</reference>
<keyword evidence="4" id="KW-1185">Reference proteome</keyword>
<dbReference type="GeneID" id="113015874"/>
<evidence type="ECO:0000313" key="4">
    <source>
        <dbReference type="Proteomes" id="UP000265100"/>
    </source>
</evidence>
<feature type="region of interest" description="Disordered" evidence="1">
    <location>
        <begin position="195"/>
        <end position="252"/>
    </location>
</feature>
<gene>
    <name evidence="3" type="primary">UBAP1L</name>
</gene>
<evidence type="ECO:0000256" key="1">
    <source>
        <dbReference type="SAM" id="MobiDB-lite"/>
    </source>
</evidence>
<dbReference type="Gene3D" id="1.20.120.1920">
    <property type="entry name" value="UBAP1 SOUBA domain"/>
    <property type="match status" value="1"/>
</dbReference>
<evidence type="ECO:0000313" key="3">
    <source>
        <dbReference type="Ensembl" id="ENSACLP00000053821.1"/>
    </source>
</evidence>
<dbReference type="PANTHER" id="PTHR15960">
    <property type="entry name" value="LD44032P"/>
    <property type="match status" value="1"/>
</dbReference>
<dbReference type="GeneTree" id="ENSGT00390000008092"/>
<reference evidence="3 4" key="1">
    <citation type="submission" date="2018-05" db="EMBL/GenBank/DDBJ databases">
        <authorList>
            <person name="Datahose"/>
        </authorList>
    </citation>
    <scope>NUCLEOTIDE SEQUENCE</scope>
</reference>
<dbReference type="RefSeq" id="XP_026014046.1">
    <property type="nucleotide sequence ID" value="XM_026158261.1"/>
</dbReference>
<evidence type="ECO:0000259" key="2">
    <source>
        <dbReference type="PROSITE" id="PS50030"/>
    </source>
</evidence>
<dbReference type="InterPro" id="IPR049467">
    <property type="entry name" value="UBAP-1-like_UBA2"/>
</dbReference>
<dbReference type="InterPro" id="IPR038870">
    <property type="entry name" value="UBAP1"/>
</dbReference>
<accession>A0AAX7TIZ2</accession>
<protein>
    <submittedName>
        <fullName evidence="3">Ubiquitin associated protein 1 like</fullName>
    </submittedName>
</protein>
<name>A0AAX7TIZ2_ASTCA</name>
<feature type="compositionally biased region" description="Polar residues" evidence="1">
    <location>
        <begin position="132"/>
        <end position="142"/>
    </location>
</feature>
<dbReference type="CDD" id="cd14316">
    <property type="entry name" value="UBA2_UBAP1_like"/>
    <property type="match status" value="1"/>
</dbReference>
<feature type="domain" description="UBA" evidence="2">
    <location>
        <begin position="335"/>
        <end position="377"/>
    </location>
</feature>
<proteinExistence type="predicted"/>
<feature type="region of interest" description="Disordered" evidence="1">
    <location>
        <begin position="120"/>
        <end position="160"/>
    </location>
</feature>
<feature type="region of interest" description="Disordered" evidence="1">
    <location>
        <begin position="1"/>
        <end position="25"/>
    </location>
</feature>
<dbReference type="Pfam" id="PF21267">
    <property type="entry name" value="UBAP-1_UBA2"/>
    <property type="match status" value="1"/>
</dbReference>
<dbReference type="InterPro" id="IPR042575">
    <property type="entry name" value="UBAP1_C"/>
</dbReference>
<dbReference type="PROSITE" id="PS50030">
    <property type="entry name" value="UBA"/>
    <property type="match status" value="1"/>
</dbReference>
<feature type="compositionally biased region" description="Polar residues" evidence="1">
    <location>
        <begin position="195"/>
        <end position="231"/>
    </location>
</feature>
<sequence>MIHHKLSDCSSDHTKTQGGLSSMDGVPLRVPQSASFQELKYSVSTTVPDYFNILQETEYGFSLENWVLTGLQSGFATQHQLNPSSSSSSLLSSCPPYWMLFSSPRQRSHSLNSSILRTKATISPSDDEEGTTQKARTSSIVTVSPGEQRPSANCQRGQRKAQKAFVPDLLNPPACLSSLPHQRRKNLRQCSLSVLDTPTQQDPNTETYPQSTSSHTASDTRIPPSRTSTASMIFRPDTCRNPPVMSGPRGLSSSALDSTAELLSALNPAERELLEAITARGYSLHTAITALQRTGQQTPDEILSYLVACDHLCQLGYDMSQVEEALEMFQNCETKAKEFLHLLNQFNEMGFQKNAIKEVLLVHENHRDRALEELMMRVS</sequence>
<reference evidence="4" key="2">
    <citation type="submission" date="2023-03" db="EMBL/GenBank/DDBJ databases">
        <authorList>
            <consortium name="Wellcome Sanger Institute Data Sharing"/>
        </authorList>
    </citation>
    <scope>NUCLEOTIDE SEQUENCE [LARGE SCALE GENOMIC DNA]</scope>
</reference>
<dbReference type="InterPro" id="IPR015940">
    <property type="entry name" value="UBA"/>
</dbReference>
<feature type="compositionally biased region" description="Basic and acidic residues" evidence="1">
    <location>
        <begin position="1"/>
        <end position="15"/>
    </location>
</feature>
<dbReference type="GO" id="GO:0043130">
    <property type="term" value="F:ubiquitin binding"/>
    <property type="evidence" value="ECO:0007669"/>
    <property type="project" value="InterPro"/>
</dbReference>
<dbReference type="GO" id="GO:0043162">
    <property type="term" value="P:ubiquitin-dependent protein catabolic process via the multivesicular body sorting pathway"/>
    <property type="evidence" value="ECO:0007669"/>
    <property type="project" value="InterPro"/>
</dbReference>
<dbReference type="PANTHER" id="PTHR15960:SF3">
    <property type="entry name" value="UBIQUITIN-ASSOCIATED PROTEIN 1-LIKE"/>
    <property type="match status" value="1"/>
</dbReference>